<dbReference type="PANTHER" id="PTHR43652">
    <property type="entry name" value="BASIC AMINO ACID ANTIPORTER YFCC-RELATED"/>
    <property type="match status" value="1"/>
</dbReference>
<dbReference type="AlphaFoldDB" id="A0A540V6Z3"/>
<sequence length="320" mass="34588">MSDKASSLRIGKAAFILAFCILTGLMIVSGILTRTVPAGSFERELVDGREFVIPGSYQETPAQQPPPIWRWFTAPVEVLFAPGSIVAITIIVFLIFVGGSFTILEQAGVLEAVLNRLVAGFYERRYLLMAIIIFFFMAVASVLGIYEAMVPLIVFIVPLALKLGWDSLTGLGMSLLPLAFGFSAAISNPFTIGVAQRIAELPLFSGAWLRIPFFGITYAVVALFVIRYARKIERAPETSRVYHLDEERRRLLGEEAAPVAVGPDFTPDAAAAGVAGAAPDVAAADARMAPELKKAATWFAANIVLAFVFIFVTARNPVLS</sequence>
<evidence type="ECO:0000256" key="1">
    <source>
        <dbReference type="ARBA" id="ARBA00004651"/>
    </source>
</evidence>
<keyword evidence="4 6" id="KW-1133">Transmembrane helix</keyword>
<keyword evidence="5 6" id="KW-0472">Membrane</keyword>
<reference evidence="7 8" key="1">
    <citation type="submission" date="2019-06" db="EMBL/GenBank/DDBJ databases">
        <title>Metagenome assembled Genome of Spiribacter salinus SL48-SHIP from the microbial mat of Salt Lake 48 (Novosibirsk region, Russia).</title>
        <authorList>
            <person name="Shipova A."/>
            <person name="Rozanov A.S."/>
            <person name="Bryanskaya A.V."/>
            <person name="Peltek S.E."/>
        </authorList>
    </citation>
    <scope>NUCLEOTIDE SEQUENCE [LARGE SCALE GENOMIC DNA]</scope>
    <source>
        <strain evidence="7">SL48-SHIP-2</strain>
    </source>
</reference>
<evidence type="ECO:0000256" key="5">
    <source>
        <dbReference type="ARBA" id="ARBA00023136"/>
    </source>
</evidence>
<feature type="transmembrane region" description="Helical" evidence="6">
    <location>
        <begin position="125"/>
        <end position="146"/>
    </location>
</feature>
<evidence type="ECO:0000313" key="7">
    <source>
        <dbReference type="EMBL" id="TQE92529.1"/>
    </source>
</evidence>
<evidence type="ECO:0008006" key="9">
    <source>
        <dbReference type="Google" id="ProtNLM"/>
    </source>
</evidence>
<feature type="transmembrane region" description="Helical" evidence="6">
    <location>
        <begin position="207"/>
        <end position="226"/>
    </location>
</feature>
<dbReference type="PANTHER" id="PTHR43652:SF2">
    <property type="entry name" value="BASIC AMINO ACID ANTIPORTER YFCC-RELATED"/>
    <property type="match status" value="1"/>
</dbReference>
<organism evidence="7 8">
    <name type="scientific">Spiribacter salinus</name>
    <dbReference type="NCBI Taxonomy" id="1335746"/>
    <lineage>
        <taxon>Bacteria</taxon>
        <taxon>Pseudomonadati</taxon>
        <taxon>Pseudomonadota</taxon>
        <taxon>Gammaproteobacteria</taxon>
        <taxon>Chromatiales</taxon>
        <taxon>Ectothiorhodospiraceae</taxon>
        <taxon>Spiribacter</taxon>
    </lineage>
</organism>
<evidence type="ECO:0000256" key="3">
    <source>
        <dbReference type="ARBA" id="ARBA00022692"/>
    </source>
</evidence>
<evidence type="ECO:0000256" key="6">
    <source>
        <dbReference type="SAM" id="Phobius"/>
    </source>
</evidence>
<evidence type="ECO:0000256" key="2">
    <source>
        <dbReference type="ARBA" id="ARBA00022475"/>
    </source>
</evidence>
<keyword evidence="3 6" id="KW-0812">Transmembrane</keyword>
<feature type="transmembrane region" description="Helical" evidence="6">
    <location>
        <begin position="152"/>
        <end position="168"/>
    </location>
</feature>
<accession>A0A540V6Z3</accession>
<feature type="transmembrane region" description="Helical" evidence="6">
    <location>
        <begin position="175"/>
        <end position="195"/>
    </location>
</feature>
<feature type="non-terminal residue" evidence="7">
    <location>
        <position position="320"/>
    </location>
</feature>
<feature type="transmembrane region" description="Helical" evidence="6">
    <location>
        <begin position="295"/>
        <end position="314"/>
    </location>
</feature>
<protein>
    <recommendedName>
        <fullName evidence="9">YfcC family protein</fullName>
    </recommendedName>
</protein>
<dbReference type="GO" id="GO:0005886">
    <property type="term" value="C:plasma membrane"/>
    <property type="evidence" value="ECO:0007669"/>
    <property type="project" value="UniProtKB-SubCell"/>
</dbReference>
<evidence type="ECO:0000256" key="4">
    <source>
        <dbReference type="ARBA" id="ARBA00022989"/>
    </source>
</evidence>
<comment type="subcellular location">
    <subcellularLocation>
        <location evidence="1">Cell membrane</location>
        <topology evidence="1">Multi-pass membrane protein</topology>
    </subcellularLocation>
</comment>
<dbReference type="EMBL" id="VIFK01000660">
    <property type="protein sequence ID" value="TQE92529.1"/>
    <property type="molecule type" value="Genomic_DNA"/>
</dbReference>
<feature type="transmembrane region" description="Helical" evidence="6">
    <location>
        <begin position="79"/>
        <end position="104"/>
    </location>
</feature>
<evidence type="ECO:0000313" key="8">
    <source>
        <dbReference type="Proteomes" id="UP000315400"/>
    </source>
</evidence>
<gene>
    <name evidence="7" type="ORF">FKY71_19920</name>
</gene>
<comment type="caution">
    <text evidence="7">The sequence shown here is derived from an EMBL/GenBank/DDBJ whole genome shotgun (WGS) entry which is preliminary data.</text>
</comment>
<dbReference type="Pfam" id="PF03606">
    <property type="entry name" value="DcuC"/>
    <property type="match status" value="1"/>
</dbReference>
<dbReference type="InterPro" id="IPR018385">
    <property type="entry name" value="C4_dicarb_anaerob_car-like"/>
</dbReference>
<name>A0A540V6Z3_9GAMM</name>
<feature type="transmembrane region" description="Helical" evidence="6">
    <location>
        <begin position="12"/>
        <end position="32"/>
    </location>
</feature>
<proteinExistence type="predicted"/>
<keyword evidence="2" id="KW-1003">Cell membrane</keyword>
<dbReference type="Proteomes" id="UP000315400">
    <property type="component" value="Unassembled WGS sequence"/>
</dbReference>
<dbReference type="InterPro" id="IPR051679">
    <property type="entry name" value="DASS-Related_Transporters"/>
</dbReference>